<dbReference type="Proteomes" id="UP000287124">
    <property type="component" value="Unassembled WGS sequence"/>
</dbReference>
<evidence type="ECO:0000313" key="2">
    <source>
        <dbReference type="EMBL" id="RTE77244.1"/>
    </source>
</evidence>
<dbReference type="AlphaFoldDB" id="A0A430LNE6"/>
<comment type="caution">
    <text evidence="2">The sequence shown here is derived from an EMBL/GenBank/DDBJ whole genome shotgun (WGS) entry which is preliminary data.</text>
</comment>
<evidence type="ECO:0000313" key="3">
    <source>
        <dbReference type="Proteomes" id="UP000287124"/>
    </source>
</evidence>
<dbReference type="EMBL" id="MIKF01000127">
    <property type="protein sequence ID" value="RTE77244.1"/>
    <property type="molecule type" value="Genomic_DNA"/>
</dbReference>
<proteinExistence type="predicted"/>
<protein>
    <submittedName>
        <fullName evidence="2">Uncharacterized protein</fullName>
    </submittedName>
</protein>
<organism evidence="2 3">
    <name type="scientific">Fusarium euwallaceae</name>
    <dbReference type="NCBI Taxonomy" id="1147111"/>
    <lineage>
        <taxon>Eukaryota</taxon>
        <taxon>Fungi</taxon>
        <taxon>Dikarya</taxon>
        <taxon>Ascomycota</taxon>
        <taxon>Pezizomycotina</taxon>
        <taxon>Sordariomycetes</taxon>
        <taxon>Hypocreomycetidae</taxon>
        <taxon>Hypocreales</taxon>
        <taxon>Nectriaceae</taxon>
        <taxon>Fusarium</taxon>
        <taxon>Fusarium solani species complex</taxon>
    </lineage>
</organism>
<feature type="region of interest" description="Disordered" evidence="1">
    <location>
        <begin position="1"/>
        <end position="47"/>
    </location>
</feature>
<name>A0A430LNE6_9HYPO</name>
<gene>
    <name evidence="2" type="ORF">BHE90_008277</name>
</gene>
<sequence length="69" mass="7369">MATPALRTEKPPPPPPGTTTHFPLQLSPSQRIRHPKAGTPPPARGVIDPDPAHAAFTNGHRVTIRASRP</sequence>
<accession>A0A430LNE6</accession>
<reference evidence="2 3" key="1">
    <citation type="submission" date="2017-06" db="EMBL/GenBank/DDBJ databases">
        <title>Comparative genomic analysis of Ambrosia Fusariam Clade fungi.</title>
        <authorList>
            <person name="Stajich J.E."/>
            <person name="Carrillo J."/>
            <person name="Kijimoto T."/>
            <person name="Eskalen A."/>
            <person name="O'Donnell K."/>
            <person name="Kasson M."/>
        </authorList>
    </citation>
    <scope>NUCLEOTIDE SEQUENCE [LARGE SCALE GENOMIC DNA]</scope>
    <source>
        <strain evidence="2 3">UCR1854</strain>
    </source>
</reference>
<evidence type="ECO:0000256" key="1">
    <source>
        <dbReference type="SAM" id="MobiDB-lite"/>
    </source>
</evidence>
<keyword evidence="3" id="KW-1185">Reference proteome</keyword>